<dbReference type="InterPro" id="IPR036514">
    <property type="entry name" value="SGNH_hydro_sf"/>
</dbReference>
<evidence type="ECO:0000313" key="1">
    <source>
        <dbReference type="EMBL" id="KAJ3516700.1"/>
    </source>
</evidence>
<accession>A0A9W8N0X3</accession>
<dbReference type="EMBL" id="JANKHO010000045">
    <property type="protein sequence ID" value="KAJ3516700.1"/>
    <property type="molecule type" value="Genomic_DNA"/>
</dbReference>
<dbReference type="AlphaFoldDB" id="A0A9W8N0X3"/>
<dbReference type="Gene3D" id="3.40.50.1110">
    <property type="entry name" value="SGNH hydrolase"/>
    <property type="match status" value="1"/>
</dbReference>
<organism evidence="1 2">
    <name type="scientific">Agrocybe chaxingu</name>
    <dbReference type="NCBI Taxonomy" id="84603"/>
    <lineage>
        <taxon>Eukaryota</taxon>
        <taxon>Fungi</taxon>
        <taxon>Dikarya</taxon>
        <taxon>Basidiomycota</taxon>
        <taxon>Agaricomycotina</taxon>
        <taxon>Agaricomycetes</taxon>
        <taxon>Agaricomycetidae</taxon>
        <taxon>Agaricales</taxon>
        <taxon>Agaricineae</taxon>
        <taxon>Strophariaceae</taxon>
        <taxon>Agrocybe</taxon>
    </lineage>
</organism>
<dbReference type="SUPFAM" id="SSF52266">
    <property type="entry name" value="SGNH hydrolase"/>
    <property type="match status" value="1"/>
</dbReference>
<keyword evidence="2" id="KW-1185">Reference proteome</keyword>
<gene>
    <name evidence="1" type="ORF">NLJ89_g956</name>
</gene>
<name>A0A9W8N0X3_9AGAR</name>
<evidence type="ECO:0000313" key="2">
    <source>
        <dbReference type="Proteomes" id="UP001148786"/>
    </source>
</evidence>
<protein>
    <submittedName>
        <fullName evidence="1">Uncharacterized protein</fullName>
    </submittedName>
</protein>
<sequence length="240" mass="27010">MTDKFRWIQVARVLGRIFLRQAVKMQEATLGLCLCRSRYQCEPMLPLHHDYTVPLVDQVKQWSTYAADFISHLAGQTLAAWWTGINDTEDTVNSTAIVDFNAFWEHRMSSYFKAMKTATDRGLYAYLFVNVLPGERTPATVNNSTNAAILKVHVSLFNNVLSTFCKCADPAGFFWYDSVHPTKRVHRLLAEAVEAKLRAQDGLIISGPWGGHVQNQAGGYPSDSKNICLMIGHRRTAVNV</sequence>
<dbReference type="OrthoDB" id="1600564at2759"/>
<proteinExistence type="predicted"/>
<comment type="caution">
    <text evidence="1">The sequence shown here is derived from an EMBL/GenBank/DDBJ whole genome shotgun (WGS) entry which is preliminary data.</text>
</comment>
<dbReference type="Proteomes" id="UP001148786">
    <property type="component" value="Unassembled WGS sequence"/>
</dbReference>
<reference evidence="1" key="1">
    <citation type="submission" date="2022-07" db="EMBL/GenBank/DDBJ databases">
        <title>Genome Sequence of Agrocybe chaxingu.</title>
        <authorList>
            <person name="Buettner E."/>
        </authorList>
    </citation>
    <scope>NUCLEOTIDE SEQUENCE</scope>
    <source>
        <strain evidence="1">MP-N11</strain>
    </source>
</reference>